<organism evidence="1">
    <name type="scientific">bioreactor metagenome</name>
    <dbReference type="NCBI Taxonomy" id="1076179"/>
    <lineage>
        <taxon>unclassified sequences</taxon>
        <taxon>metagenomes</taxon>
        <taxon>ecological metagenomes</taxon>
    </lineage>
</organism>
<proteinExistence type="predicted"/>
<gene>
    <name evidence="1" type="ORF">SDC9_133963</name>
</gene>
<sequence length="142" mass="17212">MFADHPDGIFSGEKCQRTGRIKINISAVKIFFGQIPHSVSSKMCADHDTFRTFIKHLRQSDRRRCRFMLIAQMHQYRTTRTHHFKQFDGFLIVQIKILKIRMYFDTVQSMCQSPFKFGFHILHIRMQRHKCHEFFMFILLRR</sequence>
<comment type="caution">
    <text evidence="1">The sequence shown here is derived from an EMBL/GenBank/DDBJ whole genome shotgun (WGS) entry which is preliminary data.</text>
</comment>
<evidence type="ECO:0000313" key="1">
    <source>
        <dbReference type="EMBL" id="MPM86871.1"/>
    </source>
</evidence>
<name>A0A645DC23_9ZZZZ</name>
<reference evidence="1" key="1">
    <citation type="submission" date="2019-08" db="EMBL/GenBank/DDBJ databases">
        <authorList>
            <person name="Kucharzyk K."/>
            <person name="Murdoch R.W."/>
            <person name="Higgins S."/>
            <person name="Loffler F."/>
        </authorList>
    </citation>
    <scope>NUCLEOTIDE SEQUENCE</scope>
</reference>
<dbReference type="AlphaFoldDB" id="A0A645DC23"/>
<accession>A0A645DC23</accession>
<dbReference type="EMBL" id="VSSQ01034809">
    <property type="protein sequence ID" value="MPM86871.1"/>
    <property type="molecule type" value="Genomic_DNA"/>
</dbReference>
<protein>
    <submittedName>
        <fullName evidence="1">Uncharacterized protein</fullName>
    </submittedName>
</protein>